<proteinExistence type="predicted"/>
<accession>A0A3M4KWP6</accession>
<reference evidence="1 2" key="1">
    <citation type="submission" date="2018-08" db="EMBL/GenBank/DDBJ databases">
        <title>Recombination of ecologically and evolutionarily significant loci maintains genetic cohesion in the Pseudomonas syringae species complex.</title>
        <authorList>
            <person name="Dillon M."/>
            <person name="Thakur S."/>
            <person name="Almeida R.N.D."/>
            <person name="Weir B.S."/>
            <person name="Guttman D.S."/>
        </authorList>
    </citation>
    <scope>NUCLEOTIDE SEQUENCE [LARGE SCALE GENOMIC DNA]</scope>
    <source>
        <strain evidence="1 2">ICMP 19074</strain>
    </source>
</reference>
<sequence length="37" mass="3766">MAVETASGIRVAPLAQDIIPMSSAQVMPKALTSPKVG</sequence>
<name>A0A3M4KWP6_PSESF</name>
<evidence type="ECO:0000313" key="2">
    <source>
        <dbReference type="Proteomes" id="UP000273140"/>
    </source>
</evidence>
<comment type="caution">
    <text evidence="1">The sequence shown here is derived from an EMBL/GenBank/DDBJ whole genome shotgun (WGS) entry which is preliminary data.</text>
</comment>
<protein>
    <submittedName>
        <fullName evidence="1">Uncharacterized protein</fullName>
    </submittedName>
</protein>
<dbReference type="AlphaFoldDB" id="A0A3M4KWP6"/>
<gene>
    <name evidence="1" type="ORF">ALQ07_101545</name>
</gene>
<organism evidence="1 2">
    <name type="scientific">Pseudomonas syringae pv. actinidiae</name>
    <dbReference type="NCBI Taxonomy" id="103796"/>
    <lineage>
        <taxon>Bacteria</taxon>
        <taxon>Pseudomonadati</taxon>
        <taxon>Pseudomonadota</taxon>
        <taxon>Gammaproteobacteria</taxon>
        <taxon>Pseudomonadales</taxon>
        <taxon>Pseudomonadaceae</taxon>
        <taxon>Pseudomonas</taxon>
        <taxon>Pseudomonas syringae</taxon>
    </lineage>
</organism>
<dbReference type="Proteomes" id="UP000273140">
    <property type="component" value="Unassembled WGS sequence"/>
</dbReference>
<dbReference type="EMBL" id="RBRB01000180">
    <property type="protein sequence ID" value="RMQ33555.1"/>
    <property type="molecule type" value="Genomic_DNA"/>
</dbReference>
<evidence type="ECO:0000313" key="1">
    <source>
        <dbReference type="EMBL" id="RMQ33555.1"/>
    </source>
</evidence>